<dbReference type="InterPro" id="IPR022649">
    <property type="entry name" value="Pr_cel_nuc_antig_C"/>
</dbReference>
<dbReference type="Pfam" id="PF00705">
    <property type="entry name" value="PCNA_N"/>
    <property type="match status" value="1"/>
</dbReference>
<evidence type="ECO:0000256" key="2">
    <source>
        <dbReference type="ARBA" id="ARBA00023125"/>
    </source>
</evidence>
<dbReference type="InterPro" id="IPR022648">
    <property type="entry name" value="Pr_cel_nuc_antig_N"/>
</dbReference>
<feature type="domain" description="Proliferating cell nuclear antigen PCNA N-terminal" evidence="3">
    <location>
        <begin position="14"/>
        <end position="133"/>
    </location>
</feature>
<dbReference type="GO" id="GO:0003677">
    <property type="term" value="F:DNA binding"/>
    <property type="evidence" value="ECO:0007669"/>
    <property type="project" value="UniProtKB-KW"/>
</dbReference>
<evidence type="ECO:0008006" key="6">
    <source>
        <dbReference type="Google" id="ProtNLM"/>
    </source>
</evidence>
<dbReference type="GO" id="GO:0030337">
    <property type="term" value="F:DNA polymerase processivity factor activity"/>
    <property type="evidence" value="ECO:0007669"/>
    <property type="project" value="InterPro"/>
</dbReference>
<name>A0A6C0ASK6_9ZZZZ</name>
<dbReference type="Gene3D" id="3.70.10.10">
    <property type="match status" value="1"/>
</dbReference>
<protein>
    <recommendedName>
        <fullName evidence="6">Proliferating cell nuclear antigen PCNA N-terminal domain-containing protein</fullName>
    </recommendedName>
</protein>
<evidence type="ECO:0000259" key="4">
    <source>
        <dbReference type="Pfam" id="PF02747"/>
    </source>
</evidence>
<keyword evidence="2" id="KW-0238">DNA-binding</keyword>
<dbReference type="HAMAP" id="MF_00317">
    <property type="entry name" value="DNApol_clamp_arch"/>
    <property type="match status" value="1"/>
</dbReference>
<evidence type="ECO:0000313" key="5">
    <source>
        <dbReference type="EMBL" id="QHS82473.1"/>
    </source>
</evidence>
<comment type="similarity">
    <text evidence="1">Belongs to the PCNA family.</text>
</comment>
<accession>A0A6C0ASK6</accession>
<reference evidence="5" key="1">
    <citation type="journal article" date="2020" name="Nature">
        <title>Giant virus diversity and host interactions through global metagenomics.</title>
        <authorList>
            <person name="Schulz F."/>
            <person name="Roux S."/>
            <person name="Paez-Espino D."/>
            <person name="Jungbluth S."/>
            <person name="Walsh D.A."/>
            <person name="Denef V.J."/>
            <person name="McMahon K.D."/>
            <person name="Konstantinidis K.T."/>
            <person name="Eloe-Fadrosh E.A."/>
            <person name="Kyrpides N.C."/>
            <person name="Woyke T."/>
        </authorList>
    </citation>
    <scope>NUCLEOTIDE SEQUENCE</scope>
    <source>
        <strain evidence="5">GVMAG-S-1101171-111</strain>
    </source>
</reference>
<proteinExistence type="inferred from homology"/>
<dbReference type="InterPro" id="IPR046938">
    <property type="entry name" value="DNA_clamp_sf"/>
</dbReference>
<dbReference type="SUPFAM" id="SSF55979">
    <property type="entry name" value="DNA clamp"/>
    <property type="match status" value="2"/>
</dbReference>
<dbReference type="InterPro" id="IPR000730">
    <property type="entry name" value="Pr_cel_nuc_antig"/>
</dbReference>
<dbReference type="AlphaFoldDB" id="A0A6C0ASK6"/>
<evidence type="ECO:0000259" key="3">
    <source>
        <dbReference type="Pfam" id="PF00705"/>
    </source>
</evidence>
<organism evidence="5">
    <name type="scientific">viral metagenome</name>
    <dbReference type="NCBI Taxonomy" id="1070528"/>
    <lineage>
        <taxon>unclassified sequences</taxon>
        <taxon>metagenomes</taxon>
        <taxon>organismal metagenomes</taxon>
    </lineage>
</organism>
<dbReference type="PANTHER" id="PTHR11352:SF0">
    <property type="entry name" value="PROLIFERATING CELL NUCLEAR ANTIGEN"/>
    <property type="match status" value="1"/>
</dbReference>
<dbReference type="CDD" id="cd00577">
    <property type="entry name" value="PCNA"/>
    <property type="match status" value="1"/>
</dbReference>
<dbReference type="EMBL" id="MN740803">
    <property type="protein sequence ID" value="QHS82473.1"/>
    <property type="molecule type" value="Genomic_DNA"/>
</dbReference>
<dbReference type="Pfam" id="PF02747">
    <property type="entry name" value="PCNA_C"/>
    <property type="match status" value="1"/>
</dbReference>
<dbReference type="PANTHER" id="PTHR11352">
    <property type="entry name" value="PROLIFERATING CELL NUCLEAR ANTIGEN"/>
    <property type="match status" value="1"/>
</dbReference>
<dbReference type="PRINTS" id="PR00339">
    <property type="entry name" value="PCNACYCLIN"/>
</dbReference>
<dbReference type="GO" id="GO:0006275">
    <property type="term" value="P:regulation of DNA replication"/>
    <property type="evidence" value="ECO:0007669"/>
    <property type="project" value="InterPro"/>
</dbReference>
<dbReference type="GO" id="GO:0006272">
    <property type="term" value="P:leading strand elongation"/>
    <property type="evidence" value="ECO:0007669"/>
    <property type="project" value="TreeGrafter"/>
</dbReference>
<sequence length="266" mass="30048">MATITIEILDQQKAETFAGIFQHIKLFTDQINLIFEKERLYIQSMDSSRISIFEVFLPATWFDKYEHNIQTGHTIGLNSTILYKILGTRDKGQEIKILFDTETDDKLFIDFTSNNKALYNKEFEMGLIDIDCELMSIPPTESCAEFSIPSANFANIIGQLKIFGDSLDIVCNETLIQLTATSVETGKMAVKIEIDDLNEFSIDEGSELTMSYGLASLHNVCAYSKIASLMEVHLTENFPMKIIYWLGDVGGDAKLVFYLAPKINDD</sequence>
<evidence type="ECO:0000256" key="1">
    <source>
        <dbReference type="ARBA" id="ARBA00010462"/>
    </source>
</evidence>
<feature type="domain" description="Proliferating cell nuclear antigen PCNA C-terminal" evidence="4">
    <location>
        <begin position="137"/>
        <end position="262"/>
    </location>
</feature>